<organism evidence="3 4">
    <name type="scientific">Desulfonauticus submarinus</name>
    <dbReference type="NCBI Taxonomy" id="206665"/>
    <lineage>
        <taxon>Bacteria</taxon>
        <taxon>Pseudomonadati</taxon>
        <taxon>Thermodesulfobacteriota</taxon>
        <taxon>Desulfovibrionia</taxon>
        <taxon>Desulfovibrionales</taxon>
        <taxon>Desulfonauticaceae</taxon>
        <taxon>Desulfonauticus</taxon>
    </lineage>
</organism>
<proteinExistence type="predicted"/>
<feature type="compositionally biased region" description="Basic residues" evidence="1">
    <location>
        <begin position="92"/>
        <end position="110"/>
    </location>
</feature>
<name>A0A1H0A0L2_9BACT</name>
<dbReference type="AlphaFoldDB" id="A0A1H0A0L2"/>
<dbReference type="EMBL" id="FNIN01000001">
    <property type="protein sequence ID" value="SDN26824.1"/>
    <property type="molecule type" value="Genomic_DNA"/>
</dbReference>
<accession>A0A1H0A0L2</accession>
<keyword evidence="2" id="KW-0472">Membrane</keyword>
<feature type="region of interest" description="Disordered" evidence="1">
    <location>
        <begin position="86"/>
        <end position="110"/>
    </location>
</feature>
<gene>
    <name evidence="3" type="ORF">SAMN04488516_101232</name>
</gene>
<evidence type="ECO:0000313" key="4">
    <source>
        <dbReference type="Proteomes" id="UP000199602"/>
    </source>
</evidence>
<protein>
    <submittedName>
        <fullName evidence="3">Cofactor of BRCA1 (COBRA1)</fullName>
    </submittedName>
</protein>
<reference evidence="3 4" key="1">
    <citation type="submission" date="2016-10" db="EMBL/GenBank/DDBJ databases">
        <authorList>
            <person name="de Groot N.N."/>
        </authorList>
    </citation>
    <scope>NUCLEOTIDE SEQUENCE [LARGE SCALE GENOMIC DNA]</scope>
    <source>
        <strain evidence="3 4">DSM 15269</strain>
    </source>
</reference>
<keyword evidence="2" id="KW-1133">Transmembrane helix</keyword>
<dbReference type="STRING" id="206665.SAMN04488516_101232"/>
<evidence type="ECO:0000256" key="1">
    <source>
        <dbReference type="SAM" id="MobiDB-lite"/>
    </source>
</evidence>
<keyword evidence="4" id="KW-1185">Reference proteome</keyword>
<evidence type="ECO:0000256" key="2">
    <source>
        <dbReference type="SAM" id="Phobius"/>
    </source>
</evidence>
<dbReference type="OrthoDB" id="5453354at2"/>
<dbReference type="Proteomes" id="UP000199602">
    <property type="component" value="Unassembled WGS sequence"/>
</dbReference>
<keyword evidence="2" id="KW-0812">Transmembrane</keyword>
<sequence length="208" mass="24763">MAKSKNKKFSLETKNIRGLYWILILFIGMCWAFILGLVIGRGYKVQNIIKKQITIEDNEKKQQDNIIPPEKLVFLDKLQEIKNNLNQEKKENKKSKKEKTNNKPKKLSKSINKKKQIKEKFLYKYIYQCASYKNKNEAFFYLKEVKKNILKVCPVKCTVKMETTKIKNNIWHRILITIKSNNESDARLILKQSNIKNYFLKGKKELKR</sequence>
<feature type="transmembrane region" description="Helical" evidence="2">
    <location>
        <begin position="20"/>
        <end position="43"/>
    </location>
</feature>
<dbReference type="RefSeq" id="WP_092062105.1">
    <property type="nucleotide sequence ID" value="NZ_FNIN01000001.1"/>
</dbReference>
<evidence type="ECO:0000313" key="3">
    <source>
        <dbReference type="EMBL" id="SDN26824.1"/>
    </source>
</evidence>